<dbReference type="InterPro" id="IPR000847">
    <property type="entry name" value="LysR_HTH_N"/>
</dbReference>
<accession>Q2Y9X3</accession>
<proteinExistence type="inferred from homology"/>
<dbReference type="InterPro" id="IPR005119">
    <property type="entry name" value="LysR_subst-bd"/>
</dbReference>
<reference evidence="8" key="1">
    <citation type="submission" date="2005-08" db="EMBL/GenBank/DDBJ databases">
        <title>Complete sequence of chromosome 1 of Nitrosospira multiformis ATCC 25196.</title>
        <authorList>
            <person name="Copeland A."/>
            <person name="Lucas S."/>
            <person name="Lapidus A."/>
            <person name="Barry K."/>
            <person name="Detter J.C."/>
            <person name="Glavina T."/>
            <person name="Hammon N."/>
            <person name="Israni S."/>
            <person name="Pitluck S."/>
            <person name="Chain P."/>
            <person name="Malfatti S."/>
            <person name="Shin M."/>
            <person name="Vergez L."/>
            <person name="Schmutz J."/>
            <person name="Larimer F."/>
            <person name="Land M."/>
            <person name="Hauser L."/>
            <person name="Kyrpides N."/>
            <person name="Lykidis A."/>
            <person name="Richardson P."/>
        </authorList>
    </citation>
    <scope>NUCLEOTIDE SEQUENCE [LARGE SCALE GENOMIC DNA]</scope>
    <source>
        <strain evidence="8">ATCC 25196 / NCIMB 11849 / C 71</strain>
    </source>
</reference>
<dbReference type="InterPro" id="IPR037423">
    <property type="entry name" value="CysB_PBP2"/>
</dbReference>
<dbReference type="PROSITE" id="PS50931">
    <property type="entry name" value="HTH_LYSR"/>
    <property type="match status" value="1"/>
</dbReference>
<dbReference type="SUPFAM" id="SSF53850">
    <property type="entry name" value="Periplasmic binding protein-like II"/>
    <property type="match status" value="1"/>
</dbReference>
<evidence type="ECO:0000313" key="6">
    <source>
        <dbReference type="EMBL" id="ABB74448.1"/>
    </source>
</evidence>
<reference evidence="6" key="2">
    <citation type="submission" date="2005-08" db="EMBL/GenBank/DDBJ databases">
        <title>Complete sequence of Chromosome 1 of Nitrosospira multiformis ATCC 25196.</title>
        <authorList>
            <consortium name="US DOE Joint Genome Institute"/>
            <person name="Copeland A."/>
            <person name="Lucas S."/>
            <person name="Lapidus A."/>
            <person name="Barry K."/>
            <person name="Detter J.C."/>
            <person name="Glavina T."/>
            <person name="Hammon N."/>
            <person name="Israni S."/>
            <person name="Pitluck S."/>
            <person name="Chain P."/>
            <person name="Malfatti S."/>
            <person name="Shin M."/>
            <person name="Vergez L."/>
            <person name="Schmutz J."/>
            <person name="Larimer F."/>
            <person name="Land M."/>
            <person name="Hauser L."/>
            <person name="Kyrpides N."/>
            <person name="Lykidis A."/>
            <person name="Richardson P."/>
        </authorList>
    </citation>
    <scope>NUCLEOTIDE SEQUENCE</scope>
    <source>
        <strain evidence="6">ATCC 25196</strain>
    </source>
</reference>
<evidence type="ECO:0000256" key="1">
    <source>
        <dbReference type="ARBA" id="ARBA00009437"/>
    </source>
</evidence>
<dbReference type="SUPFAM" id="SSF46785">
    <property type="entry name" value="Winged helix' DNA-binding domain"/>
    <property type="match status" value="1"/>
</dbReference>
<dbReference type="OrthoDB" id="5297026at2"/>
<organism evidence="6 8">
    <name type="scientific">Nitrosospira multiformis (strain ATCC 25196 / NCIMB 11849 / C 71)</name>
    <dbReference type="NCBI Taxonomy" id="323848"/>
    <lineage>
        <taxon>Bacteria</taxon>
        <taxon>Pseudomonadati</taxon>
        <taxon>Pseudomonadota</taxon>
        <taxon>Betaproteobacteria</taxon>
        <taxon>Nitrosomonadales</taxon>
        <taxon>Nitrosomonadaceae</taxon>
        <taxon>Nitrosospira</taxon>
    </lineage>
</organism>
<dbReference type="InterPro" id="IPR036390">
    <property type="entry name" value="WH_DNA-bd_sf"/>
</dbReference>
<keyword evidence="4" id="KW-0804">Transcription</keyword>
<dbReference type="NCBIfam" id="NF009326">
    <property type="entry name" value="PRK12681.1"/>
    <property type="match status" value="1"/>
</dbReference>
<dbReference type="HOGENOM" id="CLU_039613_6_2_4"/>
<dbReference type="GO" id="GO:0003700">
    <property type="term" value="F:DNA-binding transcription factor activity"/>
    <property type="evidence" value="ECO:0007669"/>
    <property type="project" value="InterPro"/>
</dbReference>
<dbReference type="AlphaFoldDB" id="Q2Y9X3"/>
<dbReference type="CDD" id="cd08413">
    <property type="entry name" value="PBP2_CysB_like"/>
    <property type="match status" value="1"/>
</dbReference>
<comment type="similarity">
    <text evidence="1">Belongs to the LysR transcriptional regulatory family.</text>
</comment>
<dbReference type="GO" id="GO:0019344">
    <property type="term" value="P:cysteine biosynthetic process"/>
    <property type="evidence" value="ECO:0007669"/>
    <property type="project" value="TreeGrafter"/>
</dbReference>
<evidence type="ECO:0000256" key="2">
    <source>
        <dbReference type="ARBA" id="ARBA00023015"/>
    </source>
</evidence>
<dbReference type="Pfam" id="PF03466">
    <property type="entry name" value="LysR_substrate"/>
    <property type="match status" value="1"/>
</dbReference>
<dbReference type="PANTHER" id="PTHR30126">
    <property type="entry name" value="HTH-TYPE TRANSCRIPTIONAL REGULATOR"/>
    <property type="match status" value="1"/>
</dbReference>
<evidence type="ECO:0000256" key="4">
    <source>
        <dbReference type="ARBA" id="ARBA00023163"/>
    </source>
</evidence>
<sequence length="308" mass="34269">MKLQQLRYLCEVANQGLNLSKAAEILHTSQPGISKQIRLLENELGVDIFVRNGKRVVETTPPGRAILEIAERMLRDAKNLKQVGQEFANEASGSLTIATTHTQARYALPSAIQHFTARYPKVRLVLRQGNPTQIAELVTSGVADIAIATEAIELFSELVMLPCYQWNRCVIVPPRHPLLKLKGLTLEAIAEHPIITYDFAFTGRSKINQAFDAKGLVPNVVLTAIDADVIKTYVELGLGIGILAQMAFEPSRDRHLRAIDASHLFEPSTTRIGISRNSYLRKYVYDFIEMFAPHLDRATVAAAMTERP</sequence>
<dbReference type="Gene3D" id="3.40.190.10">
    <property type="entry name" value="Periplasmic binding protein-like II"/>
    <property type="match status" value="2"/>
</dbReference>
<evidence type="ECO:0000313" key="8">
    <source>
        <dbReference type="Proteomes" id="UP000002718"/>
    </source>
</evidence>
<reference evidence="6 8" key="3">
    <citation type="journal article" date="2008" name="Appl. Environ. Microbiol.">
        <title>Complete genome sequence of Nitrosospira multiformis, an ammonia-oxidizing bacterium from the soil environment.</title>
        <authorList>
            <person name="Norton J.M."/>
            <person name="Klotz M.G."/>
            <person name="Stein L.Y."/>
            <person name="Arp D.J."/>
            <person name="Bottomley P.J."/>
            <person name="Chain P.S."/>
            <person name="Hauser L.J."/>
            <person name="Land M.L."/>
            <person name="Larimer F.W."/>
            <person name="Shin M.W."/>
            <person name="Starkenburg S.R."/>
        </authorList>
    </citation>
    <scope>NUCLEOTIDE SEQUENCE [LARGE SCALE GENOMIC DNA]</scope>
    <source>
        <strain evidence="6">ATCC 25196</strain>
        <strain evidence="8">ATCC 25196 / NCIMB 11849 / C 71</strain>
    </source>
</reference>
<dbReference type="KEGG" id="nmu:Nmul_A1145"/>
<keyword evidence="3" id="KW-0238">DNA-binding</keyword>
<evidence type="ECO:0000256" key="3">
    <source>
        <dbReference type="ARBA" id="ARBA00023125"/>
    </source>
</evidence>
<evidence type="ECO:0000259" key="5">
    <source>
        <dbReference type="PROSITE" id="PS50931"/>
    </source>
</evidence>
<dbReference type="GO" id="GO:0000976">
    <property type="term" value="F:transcription cis-regulatory region binding"/>
    <property type="evidence" value="ECO:0007669"/>
    <property type="project" value="TreeGrafter"/>
</dbReference>
<dbReference type="EMBL" id="FNVK01000008">
    <property type="protein sequence ID" value="SEF76445.1"/>
    <property type="molecule type" value="Genomic_DNA"/>
</dbReference>
<evidence type="ECO:0000313" key="7">
    <source>
        <dbReference type="EMBL" id="SEF76445.1"/>
    </source>
</evidence>
<dbReference type="RefSeq" id="WP_011380489.1">
    <property type="nucleotide sequence ID" value="NC_007614.1"/>
</dbReference>
<dbReference type="Proteomes" id="UP000002718">
    <property type="component" value="Chromosome"/>
</dbReference>
<evidence type="ECO:0000313" key="9">
    <source>
        <dbReference type="Proteomes" id="UP000236751"/>
    </source>
</evidence>
<dbReference type="Pfam" id="PF00126">
    <property type="entry name" value="HTH_1"/>
    <property type="match status" value="1"/>
</dbReference>
<feature type="domain" description="HTH lysR-type" evidence="5">
    <location>
        <begin position="1"/>
        <end position="59"/>
    </location>
</feature>
<dbReference type="eggNOG" id="COG0583">
    <property type="taxonomic scope" value="Bacteria"/>
</dbReference>
<dbReference type="STRING" id="323848.Nmul_A1145"/>
<dbReference type="Proteomes" id="UP000236751">
    <property type="component" value="Unassembled WGS sequence"/>
</dbReference>
<protein>
    <submittedName>
        <fullName evidence="6">Transcriptional regulator, LysR family</fullName>
    </submittedName>
</protein>
<dbReference type="PRINTS" id="PR00039">
    <property type="entry name" value="HTHLYSR"/>
</dbReference>
<keyword evidence="2" id="KW-0805">Transcription regulation</keyword>
<dbReference type="Gene3D" id="1.10.10.10">
    <property type="entry name" value="Winged helix-like DNA-binding domain superfamily/Winged helix DNA-binding domain"/>
    <property type="match status" value="1"/>
</dbReference>
<reference evidence="7 9" key="4">
    <citation type="submission" date="2016-10" db="EMBL/GenBank/DDBJ databases">
        <authorList>
            <person name="de Groot N.N."/>
        </authorList>
    </citation>
    <scope>NUCLEOTIDE SEQUENCE [LARGE SCALE GENOMIC DNA]</scope>
    <source>
        <strain evidence="7 9">Nl13</strain>
    </source>
</reference>
<name>Q2Y9X3_NITMU</name>
<dbReference type="EMBL" id="CP000103">
    <property type="protein sequence ID" value="ABB74448.1"/>
    <property type="molecule type" value="Genomic_DNA"/>
</dbReference>
<dbReference type="InterPro" id="IPR036388">
    <property type="entry name" value="WH-like_DNA-bd_sf"/>
</dbReference>
<dbReference type="NCBIfam" id="NF009327">
    <property type="entry name" value="PRK12684.1"/>
    <property type="match status" value="1"/>
</dbReference>
<gene>
    <name evidence="6" type="ordered locus">Nmul_A1145</name>
    <name evidence="7" type="ORF">SAMN05216403_10868</name>
</gene>
<keyword evidence="8" id="KW-1185">Reference proteome</keyword>
<dbReference type="PANTHER" id="PTHR30126:SF6">
    <property type="entry name" value="HTH-TYPE TRANSCRIPTIONAL REGULATOR CYSB-RELATED"/>
    <property type="match status" value="1"/>
</dbReference>